<dbReference type="Proteomes" id="UP000700732">
    <property type="component" value="Unassembled WGS sequence"/>
</dbReference>
<dbReference type="SUPFAM" id="SSF53448">
    <property type="entry name" value="Nucleotide-diphospho-sugar transferases"/>
    <property type="match status" value="1"/>
</dbReference>
<accession>A0ABR6W9R6</accession>
<organism evidence="1 2">
    <name type="scientific">Spirosoma utsteinense</name>
    <dbReference type="NCBI Taxonomy" id="2585773"/>
    <lineage>
        <taxon>Bacteria</taxon>
        <taxon>Pseudomonadati</taxon>
        <taxon>Bacteroidota</taxon>
        <taxon>Cytophagia</taxon>
        <taxon>Cytophagales</taxon>
        <taxon>Cytophagaceae</taxon>
        <taxon>Spirosoma</taxon>
    </lineage>
</organism>
<gene>
    <name evidence="1" type="ORF">FH603_3109</name>
</gene>
<dbReference type="EMBL" id="VFIA01000017">
    <property type="protein sequence ID" value="MBC3792595.1"/>
    <property type="molecule type" value="Genomic_DNA"/>
</dbReference>
<protein>
    <recommendedName>
        <fullName evidence="3">Glycosyltransferase</fullName>
    </recommendedName>
</protein>
<evidence type="ECO:0008006" key="3">
    <source>
        <dbReference type="Google" id="ProtNLM"/>
    </source>
</evidence>
<keyword evidence="2" id="KW-1185">Reference proteome</keyword>
<dbReference type="InterPro" id="IPR029044">
    <property type="entry name" value="Nucleotide-diphossugar_trans"/>
</dbReference>
<evidence type="ECO:0000313" key="1">
    <source>
        <dbReference type="EMBL" id="MBC3792595.1"/>
    </source>
</evidence>
<sequence length="306" mass="35111">MPAPVILFAFKRALELKQTLAALQANYLAPQTDLYVFVDGPRHADEVSKVEAVRALVDDVKGFSRVHTSYSPTNIGCANSIIAGVTQVLKRHPSVIVLEDDVVTTPNFLDFMNQGLNQFGHEPAVFSIGGYTLPLKRPVDYIPDGYFFQRTCAWGWAIWADRWQQVDWGLRDFDEFMNDPGARQRFNRGGSDRVRMLRRAKTREIDAWDIRLCYSQFKSGGYTLYPTVSKTINIGVDSPDSTTEVVYDRYQPVLDTGRQRLFTFPQTVQTNPRYDRQFRRKFSVPVRIWNKLLTYGMTLFRGTKLA</sequence>
<dbReference type="RefSeq" id="WP_186738363.1">
    <property type="nucleotide sequence ID" value="NZ_VFIA01000017.1"/>
</dbReference>
<proteinExistence type="predicted"/>
<name>A0ABR6W9R6_9BACT</name>
<dbReference type="Gene3D" id="3.90.550.10">
    <property type="entry name" value="Spore Coat Polysaccharide Biosynthesis Protein SpsA, Chain A"/>
    <property type="match status" value="1"/>
</dbReference>
<comment type="caution">
    <text evidence="1">The sequence shown here is derived from an EMBL/GenBank/DDBJ whole genome shotgun (WGS) entry which is preliminary data.</text>
</comment>
<reference evidence="1 2" key="1">
    <citation type="submission" date="2019-06" db="EMBL/GenBank/DDBJ databases">
        <title>Spirosoma utsteinense sp. nov. isolated from Antarctic ice-free soils.</title>
        <authorList>
            <person name="Tahon G."/>
        </authorList>
    </citation>
    <scope>NUCLEOTIDE SEQUENCE [LARGE SCALE GENOMIC DNA]</scope>
    <source>
        <strain evidence="1 2">LMG 31447</strain>
    </source>
</reference>
<evidence type="ECO:0000313" key="2">
    <source>
        <dbReference type="Proteomes" id="UP000700732"/>
    </source>
</evidence>